<accession>A0ABW5BWQ4</accession>
<organism evidence="2 3">
    <name type="scientific">Metabacillus endolithicus</name>
    <dbReference type="NCBI Taxonomy" id="1535204"/>
    <lineage>
        <taxon>Bacteria</taxon>
        <taxon>Bacillati</taxon>
        <taxon>Bacillota</taxon>
        <taxon>Bacilli</taxon>
        <taxon>Bacillales</taxon>
        <taxon>Bacillaceae</taxon>
        <taxon>Metabacillus</taxon>
    </lineage>
</organism>
<dbReference type="EMBL" id="JBHUIK010000001">
    <property type="protein sequence ID" value="MFD2213278.1"/>
    <property type="molecule type" value="Genomic_DNA"/>
</dbReference>
<dbReference type="InterPro" id="IPR050847">
    <property type="entry name" value="SASP_DNA-binding"/>
</dbReference>
<comment type="caution">
    <text evidence="2">The sequence shown here is derived from an EMBL/GenBank/DDBJ whole genome shotgun (WGS) entry which is preliminary data.</text>
</comment>
<dbReference type="InterPro" id="IPR038300">
    <property type="entry name" value="SASP_sf_alpha/beta"/>
</dbReference>
<dbReference type="PANTHER" id="PTHR36107">
    <property type="entry name" value="SMALL, ACID-SOLUBLE SPORE PROTEIN A"/>
    <property type="match status" value="1"/>
</dbReference>
<dbReference type="Gene3D" id="6.10.10.80">
    <property type="entry name" value="Small, acid-soluble spore protein, alpha/beta type-like"/>
    <property type="match status" value="1"/>
</dbReference>
<evidence type="ECO:0000256" key="1">
    <source>
        <dbReference type="ARBA" id="ARBA00003863"/>
    </source>
</evidence>
<dbReference type="Proteomes" id="UP001597318">
    <property type="component" value="Unassembled WGS sequence"/>
</dbReference>
<dbReference type="PANTHER" id="PTHR36107:SF1">
    <property type="entry name" value="SMALL, ACID-SOLUBLE SPORE PROTEIN A"/>
    <property type="match status" value="1"/>
</dbReference>
<evidence type="ECO:0000313" key="3">
    <source>
        <dbReference type="Proteomes" id="UP001597318"/>
    </source>
</evidence>
<dbReference type="InterPro" id="IPR001448">
    <property type="entry name" value="SASP_alpha/beta-type"/>
</dbReference>
<evidence type="ECO:0000313" key="2">
    <source>
        <dbReference type="EMBL" id="MFD2213278.1"/>
    </source>
</evidence>
<protein>
    <submittedName>
        <fullName evidence="2">Small, acid-soluble spore protein, alpha/beta type</fullName>
    </submittedName>
</protein>
<reference evidence="3" key="1">
    <citation type="journal article" date="2019" name="Int. J. Syst. Evol. Microbiol.">
        <title>The Global Catalogue of Microorganisms (GCM) 10K type strain sequencing project: providing services to taxonomists for standard genome sequencing and annotation.</title>
        <authorList>
            <consortium name="The Broad Institute Genomics Platform"/>
            <consortium name="The Broad Institute Genome Sequencing Center for Infectious Disease"/>
            <person name="Wu L."/>
            <person name="Ma J."/>
        </authorList>
    </citation>
    <scope>NUCLEOTIDE SEQUENCE [LARGE SCALE GENOMIC DNA]</scope>
    <source>
        <strain evidence="3">CGMCC 1.15474</strain>
    </source>
</reference>
<dbReference type="RefSeq" id="WP_247341156.1">
    <property type="nucleotide sequence ID" value="NZ_CP095550.1"/>
</dbReference>
<dbReference type="Pfam" id="PF00269">
    <property type="entry name" value="SASP"/>
    <property type="match status" value="1"/>
</dbReference>
<name>A0ABW5BWQ4_9BACI</name>
<keyword evidence="3" id="KW-1185">Reference proteome</keyword>
<comment type="function">
    <text evidence="1">SASP are bound to spore DNA. They are double-stranded DNA-binding proteins that cause DNA to change to an a-like conformation. They protect the DNA backbone from chemical and enzymatic cleavage and are thus involved in dormant spore's high resistance to UV light.</text>
</comment>
<proteinExistence type="predicted"/>
<gene>
    <name evidence="2" type="ORF">ACFSKK_06065</name>
</gene>
<sequence length="85" mass="9344">MANKNKILVPEAREQVNQLKARVANTTKPEQAKYEAAKELGIPLHEGDNGNLLSKQAGKVGGRLGGDMVREMIKLAERQLKKQGH</sequence>